<feature type="region of interest" description="Disordered" evidence="3">
    <location>
        <begin position="1"/>
        <end position="51"/>
    </location>
</feature>
<gene>
    <name evidence="4" type="ORF">AXF42_Ash017695</name>
</gene>
<dbReference type="PANTHER" id="PTHR33142">
    <property type="entry name" value="CYCLIN-DEPENDENT PROTEIN KINASE INHIBITOR SMR13"/>
    <property type="match status" value="1"/>
</dbReference>
<reference evidence="4 5" key="1">
    <citation type="journal article" date="2017" name="Nature">
        <title>The Apostasia genome and the evolution of orchids.</title>
        <authorList>
            <person name="Zhang G.Q."/>
            <person name="Liu K.W."/>
            <person name="Li Z."/>
            <person name="Lohaus R."/>
            <person name="Hsiao Y.Y."/>
            <person name="Niu S.C."/>
            <person name="Wang J.Y."/>
            <person name="Lin Y.C."/>
            <person name="Xu Q."/>
            <person name="Chen L.J."/>
            <person name="Yoshida K."/>
            <person name="Fujiwara S."/>
            <person name="Wang Z.W."/>
            <person name="Zhang Y.Q."/>
            <person name="Mitsuda N."/>
            <person name="Wang M."/>
            <person name="Liu G.H."/>
            <person name="Pecoraro L."/>
            <person name="Huang H.X."/>
            <person name="Xiao X.J."/>
            <person name="Lin M."/>
            <person name="Wu X.Y."/>
            <person name="Wu W.L."/>
            <person name="Chen Y.Y."/>
            <person name="Chang S.B."/>
            <person name="Sakamoto S."/>
            <person name="Ohme-Takagi M."/>
            <person name="Yagi M."/>
            <person name="Zeng S.J."/>
            <person name="Shen C.Y."/>
            <person name="Yeh C.M."/>
            <person name="Luo Y.B."/>
            <person name="Tsai W.C."/>
            <person name="Van de Peer Y."/>
            <person name="Liu Z.J."/>
        </authorList>
    </citation>
    <scope>NUCLEOTIDE SEQUENCE [LARGE SCALE GENOMIC DNA]</scope>
    <source>
        <strain evidence="5">cv. Shenzhen</strain>
        <tissue evidence="4">Stem</tissue>
    </source>
</reference>
<feature type="compositionally biased region" description="Basic and acidic residues" evidence="3">
    <location>
        <begin position="1"/>
        <end position="20"/>
    </location>
</feature>
<sequence>MAGERGEERWETPKRRECKIPAELPCPPPPRKRLPGPAKRREAPKGGYFQPPDLEALFAIVPRSEACA</sequence>
<keyword evidence="1" id="KW-0649">Protein kinase inhibitor</keyword>
<dbReference type="GO" id="GO:0004860">
    <property type="term" value="F:protein kinase inhibitor activity"/>
    <property type="evidence" value="ECO:0007669"/>
    <property type="project" value="UniProtKB-KW"/>
</dbReference>
<dbReference type="Proteomes" id="UP000236161">
    <property type="component" value="Unassembled WGS sequence"/>
</dbReference>
<dbReference type="AlphaFoldDB" id="A0A2I0B604"/>
<evidence type="ECO:0000313" key="5">
    <source>
        <dbReference type="Proteomes" id="UP000236161"/>
    </source>
</evidence>
<evidence type="ECO:0008006" key="6">
    <source>
        <dbReference type="Google" id="ProtNLM"/>
    </source>
</evidence>
<name>A0A2I0B604_9ASPA</name>
<dbReference type="InterPro" id="IPR040389">
    <property type="entry name" value="SMR"/>
</dbReference>
<dbReference type="PANTHER" id="PTHR33142:SF15">
    <property type="entry name" value="CYCLIN-DEPENDENT PROTEIN KINASE INHIBITOR SMR4"/>
    <property type="match status" value="1"/>
</dbReference>
<proteinExistence type="predicted"/>
<dbReference type="STRING" id="1088818.A0A2I0B604"/>
<keyword evidence="2" id="KW-0131">Cell cycle</keyword>
<dbReference type="GO" id="GO:0032875">
    <property type="term" value="P:regulation of DNA endoreduplication"/>
    <property type="evidence" value="ECO:0007669"/>
    <property type="project" value="InterPro"/>
</dbReference>
<dbReference type="EMBL" id="KZ451909">
    <property type="protein sequence ID" value="PKA63227.1"/>
    <property type="molecule type" value="Genomic_DNA"/>
</dbReference>
<evidence type="ECO:0000256" key="1">
    <source>
        <dbReference type="ARBA" id="ARBA00023013"/>
    </source>
</evidence>
<organism evidence="4 5">
    <name type="scientific">Apostasia shenzhenica</name>
    <dbReference type="NCBI Taxonomy" id="1088818"/>
    <lineage>
        <taxon>Eukaryota</taxon>
        <taxon>Viridiplantae</taxon>
        <taxon>Streptophyta</taxon>
        <taxon>Embryophyta</taxon>
        <taxon>Tracheophyta</taxon>
        <taxon>Spermatophyta</taxon>
        <taxon>Magnoliopsida</taxon>
        <taxon>Liliopsida</taxon>
        <taxon>Asparagales</taxon>
        <taxon>Orchidaceae</taxon>
        <taxon>Apostasioideae</taxon>
        <taxon>Apostasia</taxon>
    </lineage>
</organism>
<keyword evidence="5" id="KW-1185">Reference proteome</keyword>
<evidence type="ECO:0000256" key="3">
    <source>
        <dbReference type="SAM" id="MobiDB-lite"/>
    </source>
</evidence>
<protein>
    <recommendedName>
        <fullName evidence="6">Cyclin-dependent protein kinase inhibitor SMR4</fullName>
    </recommendedName>
</protein>
<dbReference type="GO" id="GO:0005634">
    <property type="term" value="C:nucleus"/>
    <property type="evidence" value="ECO:0007669"/>
    <property type="project" value="TreeGrafter"/>
</dbReference>
<evidence type="ECO:0000313" key="4">
    <source>
        <dbReference type="EMBL" id="PKA63227.1"/>
    </source>
</evidence>
<accession>A0A2I0B604</accession>
<evidence type="ECO:0000256" key="2">
    <source>
        <dbReference type="ARBA" id="ARBA00023306"/>
    </source>
</evidence>